<dbReference type="Pfam" id="PF00501">
    <property type="entry name" value="AMP-binding"/>
    <property type="match status" value="1"/>
</dbReference>
<feature type="domain" description="Cyclic nucleotide-binding" evidence="2">
    <location>
        <begin position="1297"/>
        <end position="1353"/>
    </location>
</feature>
<dbReference type="InterPro" id="IPR002372">
    <property type="entry name" value="PQQ_rpt_dom"/>
</dbReference>
<dbReference type="InterPro" id="IPR011047">
    <property type="entry name" value="Quinoprotein_ADH-like_sf"/>
</dbReference>
<dbReference type="InterPro" id="IPR014710">
    <property type="entry name" value="RmlC-like_jellyroll"/>
</dbReference>
<evidence type="ECO:0000256" key="1">
    <source>
        <dbReference type="SAM" id="MobiDB-lite"/>
    </source>
</evidence>
<dbReference type="InterPro" id="IPR000873">
    <property type="entry name" value="AMP-dep_synth/lig_dom"/>
</dbReference>
<dbReference type="PANTHER" id="PTHR44394:SF1">
    <property type="entry name" value="BETA-ALANINE-ACTIVATING ENZYME"/>
    <property type="match status" value="1"/>
</dbReference>
<dbReference type="Pfam" id="PF13570">
    <property type="entry name" value="Beta-prop_ACSF4"/>
    <property type="match status" value="1"/>
</dbReference>
<name>F0Y6S5_AURAN</name>
<dbReference type="RefSeq" id="XP_009036247.1">
    <property type="nucleotide sequence ID" value="XM_009037999.1"/>
</dbReference>
<dbReference type="Gene3D" id="3.40.50.10140">
    <property type="entry name" value="Toll/interleukin-1 receptor homology (TIR) domain"/>
    <property type="match status" value="1"/>
</dbReference>
<dbReference type="InterPro" id="IPR036736">
    <property type="entry name" value="ACP-like_sf"/>
</dbReference>
<protein>
    <recommendedName>
        <fullName evidence="2">Cyclic nucleotide-binding domain-containing protein</fullName>
    </recommendedName>
</protein>
<dbReference type="GO" id="GO:0043041">
    <property type="term" value="P:amino acid activation for nonribosomal peptide biosynthetic process"/>
    <property type="evidence" value="ECO:0007669"/>
    <property type="project" value="TreeGrafter"/>
</dbReference>
<dbReference type="InterPro" id="IPR042099">
    <property type="entry name" value="ANL_N_sf"/>
</dbReference>
<dbReference type="Pfam" id="PF00550">
    <property type="entry name" value="PP-binding"/>
    <property type="match status" value="1"/>
</dbReference>
<dbReference type="InterPro" id="IPR015943">
    <property type="entry name" value="WD40/YVTN_repeat-like_dom_sf"/>
</dbReference>
<dbReference type="Gene3D" id="3.30.300.30">
    <property type="match status" value="1"/>
</dbReference>
<dbReference type="GO" id="GO:0007165">
    <property type="term" value="P:signal transduction"/>
    <property type="evidence" value="ECO:0007669"/>
    <property type="project" value="InterPro"/>
</dbReference>
<dbReference type="InterPro" id="IPR020845">
    <property type="entry name" value="AMP-binding_CS"/>
</dbReference>
<reference evidence="3 4" key="1">
    <citation type="journal article" date="2011" name="Proc. Natl. Acad. Sci. U.S.A.">
        <title>Niche of harmful alga Aureococcus anophagefferens revealed through ecogenomics.</title>
        <authorList>
            <person name="Gobler C.J."/>
            <person name="Berry D.L."/>
            <person name="Dyhrman S.T."/>
            <person name="Wilhelm S.W."/>
            <person name="Salamov A."/>
            <person name="Lobanov A.V."/>
            <person name="Zhang Y."/>
            <person name="Collier J.L."/>
            <person name="Wurch L.L."/>
            <person name="Kustka A.B."/>
            <person name="Dill B.D."/>
            <person name="Shah M."/>
            <person name="VerBerkmoes N.C."/>
            <person name="Kuo A."/>
            <person name="Terry A."/>
            <person name="Pangilinan J."/>
            <person name="Lindquist E.A."/>
            <person name="Lucas S."/>
            <person name="Paulsen I.T."/>
            <person name="Hattenrath-Lehmann T.K."/>
            <person name="Talmage S.C."/>
            <person name="Walker E.A."/>
            <person name="Koch F."/>
            <person name="Burson A.M."/>
            <person name="Marcoval M.A."/>
            <person name="Tang Y.Z."/>
            <person name="Lecleir G.R."/>
            <person name="Coyne K.J."/>
            <person name="Berg G.M."/>
            <person name="Bertrand E.M."/>
            <person name="Saito M.A."/>
            <person name="Gladyshev V.N."/>
            <person name="Grigoriev I.V."/>
        </authorList>
    </citation>
    <scope>NUCLEOTIDE SEQUENCE [LARGE SCALE GENOMIC DNA]</scope>
    <source>
        <strain evidence="4">CCMP 1984</strain>
    </source>
</reference>
<dbReference type="CDD" id="cd09487">
    <property type="entry name" value="SAM_superfamily"/>
    <property type="match status" value="1"/>
</dbReference>
<dbReference type="InterPro" id="IPR000595">
    <property type="entry name" value="cNMP-bd_dom"/>
</dbReference>
<dbReference type="InterPro" id="IPR045851">
    <property type="entry name" value="AMP-bd_C_sf"/>
</dbReference>
<dbReference type="InterPro" id="IPR009081">
    <property type="entry name" value="PP-bd_ACP"/>
</dbReference>
<dbReference type="CDD" id="cd00038">
    <property type="entry name" value="CAP_ED"/>
    <property type="match status" value="1"/>
</dbReference>
<accession>F0Y6S5</accession>
<dbReference type="eggNOG" id="KOG4649">
    <property type="taxonomic scope" value="Eukaryota"/>
</dbReference>
<feature type="region of interest" description="Disordered" evidence="1">
    <location>
        <begin position="1046"/>
        <end position="1084"/>
    </location>
</feature>
<dbReference type="InterPro" id="IPR052091">
    <property type="entry name" value="Beta-ala_Activ/Resist"/>
</dbReference>
<feature type="compositionally biased region" description="Polar residues" evidence="1">
    <location>
        <begin position="1570"/>
        <end position="1581"/>
    </location>
</feature>
<dbReference type="InterPro" id="IPR018490">
    <property type="entry name" value="cNMP-bd_dom_sf"/>
</dbReference>
<dbReference type="PANTHER" id="PTHR44394">
    <property type="entry name" value="BETA-ALANINE-ACTIVATING ENZYME"/>
    <property type="match status" value="1"/>
</dbReference>
<dbReference type="InterPro" id="IPR018391">
    <property type="entry name" value="PQQ_b-propeller_rpt"/>
</dbReference>
<dbReference type="Gene3D" id="2.60.120.10">
    <property type="entry name" value="Jelly Rolls"/>
    <property type="match status" value="2"/>
</dbReference>
<proteinExistence type="predicted"/>
<dbReference type="SMART" id="SM00564">
    <property type="entry name" value="PQQ"/>
    <property type="match status" value="6"/>
</dbReference>
<dbReference type="PROSITE" id="PS50042">
    <property type="entry name" value="CNMP_BINDING_3"/>
    <property type="match status" value="1"/>
</dbReference>
<dbReference type="KEGG" id="aaf:AURANDRAFT_63685"/>
<dbReference type="PROSITE" id="PS00455">
    <property type="entry name" value="AMP_BINDING"/>
    <property type="match status" value="1"/>
</dbReference>
<dbReference type="SUPFAM" id="SSF47336">
    <property type="entry name" value="ACP-like"/>
    <property type="match status" value="1"/>
</dbReference>
<evidence type="ECO:0000313" key="3">
    <source>
        <dbReference type="EMBL" id="EGB09127.1"/>
    </source>
</evidence>
<dbReference type="Proteomes" id="UP000002729">
    <property type="component" value="Unassembled WGS sequence"/>
</dbReference>
<dbReference type="SUPFAM" id="SSF52200">
    <property type="entry name" value="Toll/Interleukin receptor TIR domain"/>
    <property type="match status" value="1"/>
</dbReference>
<dbReference type="Gene3D" id="2.40.128.630">
    <property type="match status" value="1"/>
</dbReference>
<dbReference type="InterPro" id="IPR035897">
    <property type="entry name" value="Toll_tir_struct_dom_sf"/>
</dbReference>
<dbReference type="Pfam" id="PF13676">
    <property type="entry name" value="TIR_2"/>
    <property type="match status" value="1"/>
</dbReference>
<dbReference type="OrthoDB" id="408177at2759"/>
<organism evidence="4">
    <name type="scientific">Aureococcus anophagefferens</name>
    <name type="common">Harmful bloom alga</name>
    <dbReference type="NCBI Taxonomy" id="44056"/>
    <lineage>
        <taxon>Eukaryota</taxon>
        <taxon>Sar</taxon>
        <taxon>Stramenopiles</taxon>
        <taxon>Ochrophyta</taxon>
        <taxon>Pelagophyceae</taxon>
        <taxon>Pelagomonadales</taxon>
        <taxon>Pelagomonadaceae</taxon>
        <taxon>Aureococcus</taxon>
    </lineage>
</organism>
<dbReference type="SUPFAM" id="SSF51206">
    <property type="entry name" value="cAMP-binding domain-like"/>
    <property type="match status" value="2"/>
</dbReference>
<dbReference type="SUPFAM" id="SSF56801">
    <property type="entry name" value="Acetyl-CoA synthetase-like"/>
    <property type="match status" value="1"/>
</dbReference>
<dbReference type="InterPro" id="IPR000157">
    <property type="entry name" value="TIR_dom"/>
</dbReference>
<keyword evidence="4" id="KW-1185">Reference proteome</keyword>
<dbReference type="GeneID" id="20224449"/>
<dbReference type="SUPFAM" id="SSF50998">
    <property type="entry name" value="Quinoprotein alcohol dehydrogenase-like"/>
    <property type="match status" value="1"/>
</dbReference>
<sequence>MDTLVALWRAAARTHGAAPLLRFEGRADVLTYGDVDARCRALAAQLVACGAGGGRGVLAVALCGGRDGWDVVALLACVVARAPWCPCDAAGAAVVFGLAAPAAAVARAGDVYALAALEPLRSKCRAIVLPRAGAAQVADDGGVADAAAWPADALYILRTSGSSGAPKAVVGSAAATAHRLKWQWTAFPWRPGEAALRRTPCVFVDSVAEMLGAALGGAALYVPATNDLVAAAAAGRCGRLLATPSLLAAFLRVVDGAGGLAARLPDLALVVASGEALPPWLVAAFRASAKGRAKLVNVWGSTECAADACFADVTDHETGDVPVGAPLDGGVDVALEGGELVVRGAALALGYAGPGGTLVDGGAFGADDRGRFVRTGDRGRRCPDTGDLFCLGRLDDVVQVRGVRASLRDLEARWGARRAALVFDAGGGDPSKAALVAFVEAGAAAAARAALGNLEPSLRPSLVLEVDALPRGPTGKVDRRALADRLAPRDACRAAAAPPEGGADAWLAALFDELLPVVAARDDDDFFARGGTSLLAIEACWRANRAFGAELQPRDLAAPLADVARRLAAGQGAAPPPAAPPAAAAAAATRAPDLAAGAAPDPRIWARCASGDPAPRSGPRAAAADQNVRYGLARRWVFPATKCVDAPAAVAEAGGRRVCYVASHARVLYALDVDGGEQLWASAVRDGGEPAAAALEAGAAVGAARAFVACYDGAVYAVDRGTGAVAWTCRVARGPVKSAPVVHGSRVVYGSHDGRARALDAADGAVAWAAELDAAVFASPAVGFGRVFVATLAGSAYALRDSDGAAAWRRPRRSGPVYATPALIGDALVVAAVDGTVAALDVSDGAAFWVADRGAPVFASPCPWRAGASVVVVAGGEAARLRAADGGLVWARDLGSPAFASPCVFAVAGDGRALAVAATARGAVVLLDADAGDVLATFDVGADVFASPVAVPTGDGATVLVGGRDDKVHALAVTLRRPPAASKLRRRARVLAVVQNEQLDGAMLRHVKNERDLEEIGVAWAIHRRRLLELLGAWKRRGVPLVARRESAGRGALADGDRAGDAATPPRETPRVATPPGAADSPTEIKLAHGPTLHVTTPVRALERTKRRKRVFISFRVSEALEEAKALAAHLETLGFAPFVCEADIMNAEDWVSVITEALRTCCVFVALASDTYGAPGGDILGTFHEFACALKRNATRGQPGILIVRLSRQWPPETELELLLGTRNFTPWEAGVDTLGTMVEEMAAAQAFAGGVASRAPPLSSEQEHLHARVFSRFGLQRPQTRALLLAATRRIEHRGAELTTQGTTVTSLGLLVEGAASVHVDGARVATINPFKFVGEVSWLNRHAGPGSANASCVAEGPLDMLSWSFDALEALVTNDADMGRAVDRMLHADVVAKIHATAGDAPKRPPRRAASTGVVLRPEPLAAPVDALAARLHAAVFAPCGMGLDAVAGLLRSARGGVARAGDELTTRGAPVTWLVLVYDAQEETVAVVGESGETVAELSAPCWLGEMTFLRPAAETEPGVASATCVARSDASYAAWDMAALRDALRADAALADDFHRALRRDATRKLQTANATTTSARAPKLAPIAPTAADGTAPNSPKP</sequence>
<dbReference type="eggNOG" id="KOG1178">
    <property type="taxonomic scope" value="Eukaryota"/>
</dbReference>
<dbReference type="EMBL" id="GL833126">
    <property type="protein sequence ID" value="EGB09127.1"/>
    <property type="molecule type" value="Genomic_DNA"/>
</dbReference>
<dbReference type="Gene3D" id="3.40.50.12780">
    <property type="entry name" value="N-terminal domain of ligase-like"/>
    <property type="match status" value="1"/>
</dbReference>
<feature type="region of interest" description="Disordered" evidence="1">
    <location>
        <begin position="1569"/>
        <end position="1604"/>
    </location>
</feature>
<dbReference type="InParanoid" id="F0Y6S5"/>
<evidence type="ECO:0000259" key="2">
    <source>
        <dbReference type="PROSITE" id="PS50042"/>
    </source>
</evidence>
<dbReference type="Gene3D" id="2.130.10.10">
    <property type="entry name" value="YVTN repeat-like/Quinoprotein amine dehydrogenase"/>
    <property type="match status" value="2"/>
</dbReference>
<evidence type="ECO:0000313" key="4">
    <source>
        <dbReference type="Proteomes" id="UP000002729"/>
    </source>
</evidence>
<dbReference type="Gene3D" id="1.10.1200.10">
    <property type="entry name" value="ACP-like"/>
    <property type="match status" value="1"/>
</dbReference>
<gene>
    <name evidence="3" type="ORF">AURANDRAFT_63685</name>
</gene>